<comment type="function">
    <text evidence="3 14 16">Endonuclease that specifically degrades the RNA of RNA-DNA hybrids.</text>
</comment>
<keyword evidence="9 14" id="KW-0540">Nuclease</keyword>
<evidence type="ECO:0000313" key="18">
    <source>
        <dbReference type="EMBL" id="MBO8426043.1"/>
    </source>
</evidence>
<accession>A0A9D9DG97</accession>
<evidence type="ECO:0000256" key="15">
    <source>
        <dbReference type="PROSITE-ProRule" id="PRU01319"/>
    </source>
</evidence>
<organism evidence="18 19">
    <name type="scientific">Candidatus Alloenteromonas pullistercoris</name>
    <dbReference type="NCBI Taxonomy" id="2840785"/>
    <lineage>
        <taxon>Bacteria</taxon>
        <taxon>Bacillati</taxon>
        <taxon>Bacillota</taxon>
        <taxon>Bacillota incertae sedis</taxon>
        <taxon>Candidatus Alloenteromonas</taxon>
    </lineage>
</organism>
<dbReference type="SUPFAM" id="SSF53098">
    <property type="entry name" value="Ribonuclease H-like"/>
    <property type="match status" value="1"/>
</dbReference>
<keyword evidence="10 14" id="KW-0479">Metal-binding</keyword>
<comment type="catalytic activity">
    <reaction evidence="1 14 15 16">
        <text>Endonucleolytic cleavage to 5'-phosphomonoester.</text>
        <dbReference type="EC" id="3.1.26.4"/>
    </reaction>
</comment>
<dbReference type="InterPro" id="IPR036397">
    <property type="entry name" value="RNaseH_sf"/>
</dbReference>
<dbReference type="HAMAP" id="MF_00052_B">
    <property type="entry name" value="RNase_HII_B"/>
    <property type="match status" value="1"/>
</dbReference>
<dbReference type="PROSITE" id="PS51975">
    <property type="entry name" value="RNASE_H_2"/>
    <property type="match status" value="1"/>
</dbReference>
<feature type="binding site" evidence="14 15">
    <location>
        <position position="20"/>
    </location>
    <ligand>
        <name>a divalent metal cation</name>
        <dbReference type="ChEBI" id="CHEBI:60240"/>
    </ligand>
</feature>
<evidence type="ECO:0000256" key="3">
    <source>
        <dbReference type="ARBA" id="ARBA00004065"/>
    </source>
</evidence>
<comment type="cofactor">
    <cofactor evidence="2">
        <name>Mg(2+)</name>
        <dbReference type="ChEBI" id="CHEBI:18420"/>
    </cofactor>
</comment>
<gene>
    <name evidence="14" type="primary">rnhB</name>
    <name evidence="18" type="ORF">IAC61_01835</name>
</gene>
<keyword evidence="12 14" id="KW-0378">Hydrolase</keyword>
<comment type="caution">
    <text evidence="18">The sequence shown here is derived from an EMBL/GenBank/DDBJ whole genome shotgun (WGS) entry which is preliminary data.</text>
</comment>
<dbReference type="InterPro" id="IPR012337">
    <property type="entry name" value="RNaseH-like_sf"/>
</dbReference>
<dbReference type="GO" id="GO:0030145">
    <property type="term" value="F:manganese ion binding"/>
    <property type="evidence" value="ECO:0007669"/>
    <property type="project" value="UniProtKB-UniRule"/>
</dbReference>
<comment type="cofactor">
    <cofactor evidence="14 15">
        <name>Mn(2+)</name>
        <dbReference type="ChEBI" id="CHEBI:29035"/>
    </cofactor>
    <cofactor evidence="14 15">
        <name>Mg(2+)</name>
        <dbReference type="ChEBI" id="CHEBI:18420"/>
    </cofactor>
    <text evidence="14 15">Manganese or magnesium. Binds 1 divalent metal ion per monomer in the absence of substrate. May bind a second metal ion after substrate binding.</text>
</comment>
<dbReference type="NCBIfam" id="NF000595">
    <property type="entry name" value="PRK00015.1-3"/>
    <property type="match status" value="1"/>
</dbReference>
<dbReference type="GO" id="GO:0006298">
    <property type="term" value="P:mismatch repair"/>
    <property type="evidence" value="ECO:0007669"/>
    <property type="project" value="TreeGrafter"/>
</dbReference>
<sequence>MLDFEKGFYSDKVKLIAGTDEAGRGPLAGPVYVAAVIFDKGYENPDIDDSKKLSEKKRLALFEQIKKDALAYSIVSLPPEKIDEINIYEASRLGMKMAIDSLSVKPDLALTDAMPLPGFHIPYVNLVRGDAKCLCIAAASILAKVSRDLYMDELGRRYPNFSFSKHKGYGTKKHLQELAEFGPIKGVHRFSFEPVRQTNIFDFLKEGE</sequence>
<evidence type="ECO:0000256" key="7">
    <source>
        <dbReference type="ARBA" id="ARBA00019179"/>
    </source>
</evidence>
<reference evidence="18" key="1">
    <citation type="submission" date="2020-10" db="EMBL/GenBank/DDBJ databases">
        <authorList>
            <person name="Gilroy R."/>
        </authorList>
    </citation>
    <scope>NUCLEOTIDE SEQUENCE</scope>
    <source>
        <strain evidence="18">17113</strain>
    </source>
</reference>
<dbReference type="Pfam" id="PF01351">
    <property type="entry name" value="RNase_HII"/>
    <property type="match status" value="1"/>
</dbReference>
<dbReference type="Proteomes" id="UP000823634">
    <property type="component" value="Unassembled WGS sequence"/>
</dbReference>
<evidence type="ECO:0000256" key="4">
    <source>
        <dbReference type="ARBA" id="ARBA00004496"/>
    </source>
</evidence>
<dbReference type="GO" id="GO:0043137">
    <property type="term" value="P:DNA replication, removal of RNA primer"/>
    <property type="evidence" value="ECO:0007669"/>
    <property type="project" value="TreeGrafter"/>
</dbReference>
<evidence type="ECO:0000256" key="9">
    <source>
        <dbReference type="ARBA" id="ARBA00022722"/>
    </source>
</evidence>
<evidence type="ECO:0000256" key="13">
    <source>
        <dbReference type="ARBA" id="ARBA00023211"/>
    </source>
</evidence>
<dbReference type="InterPro" id="IPR024567">
    <property type="entry name" value="RNase_HII/HIII_dom"/>
</dbReference>
<protein>
    <recommendedName>
        <fullName evidence="7 14">Ribonuclease HII</fullName>
        <shortName evidence="14">RNase HII</shortName>
        <ecNumber evidence="6 14">3.1.26.4</ecNumber>
    </recommendedName>
</protein>
<evidence type="ECO:0000256" key="2">
    <source>
        <dbReference type="ARBA" id="ARBA00001946"/>
    </source>
</evidence>
<comment type="subcellular location">
    <subcellularLocation>
        <location evidence="4 14">Cytoplasm</location>
    </subcellularLocation>
</comment>
<dbReference type="PANTHER" id="PTHR10954:SF18">
    <property type="entry name" value="RIBONUCLEASE HII"/>
    <property type="match status" value="1"/>
</dbReference>
<dbReference type="AlphaFoldDB" id="A0A9D9DG97"/>
<comment type="similarity">
    <text evidence="5 14 16">Belongs to the RNase HII family.</text>
</comment>
<evidence type="ECO:0000256" key="5">
    <source>
        <dbReference type="ARBA" id="ARBA00007383"/>
    </source>
</evidence>
<feature type="binding site" evidence="14 15">
    <location>
        <position position="112"/>
    </location>
    <ligand>
        <name>a divalent metal cation</name>
        <dbReference type="ChEBI" id="CHEBI:60240"/>
    </ligand>
</feature>
<feature type="binding site" evidence="14 15">
    <location>
        <position position="21"/>
    </location>
    <ligand>
        <name>a divalent metal cation</name>
        <dbReference type="ChEBI" id="CHEBI:60240"/>
    </ligand>
</feature>
<dbReference type="CDD" id="cd07182">
    <property type="entry name" value="RNase_HII_bacteria_HII_like"/>
    <property type="match status" value="1"/>
</dbReference>
<dbReference type="GO" id="GO:0032299">
    <property type="term" value="C:ribonuclease H2 complex"/>
    <property type="evidence" value="ECO:0007669"/>
    <property type="project" value="TreeGrafter"/>
</dbReference>
<evidence type="ECO:0000256" key="11">
    <source>
        <dbReference type="ARBA" id="ARBA00022759"/>
    </source>
</evidence>
<dbReference type="GO" id="GO:0003723">
    <property type="term" value="F:RNA binding"/>
    <property type="evidence" value="ECO:0007669"/>
    <property type="project" value="UniProtKB-UniRule"/>
</dbReference>
<dbReference type="PANTHER" id="PTHR10954">
    <property type="entry name" value="RIBONUCLEASE H2 SUBUNIT A"/>
    <property type="match status" value="1"/>
</dbReference>
<reference evidence="18" key="2">
    <citation type="journal article" date="2021" name="PeerJ">
        <title>Extensive microbial diversity within the chicken gut microbiome revealed by metagenomics and culture.</title>
        <authorList>
            <person name="Gilroy R."/>
            <person name="Ravi A."/>
            <person name="Getino M."/>
            <person name="Pursley I."/>
            <person name="Horton D.L."/>
            <person name="Alikhan N.F."/>
            <person name="Baker D."/>
            <person name="Gharbi K."/>
            <person name="Hall N."/>
            <person name="Watson M."/>
            <person name="Adriaenssens E.M."/>
            <person name="Foster-Nyarko E."/>
            <person name="Jarju S."/>
            <person name="Secka A."/>
            <person name="Antonio M."/>
            <person name="Oren A."/>
            <person name="Chaudhuri R.R."/>
            <person name="La Ragione R."/>
            <person name="Hildebrand F."/>
            <person name="Pallen M.J."/>
        </authorList>
    </citation>
    <scope>NUCLEOTIDE SEQUENCE</scope>
    <source>
        <strain evidence="18">17113</strain>
    </source>
</reference>
<evidence type="ECO:0000256" key="10">
    <source>
        <dbReference type="ARBA" id="ARBA00022723"/>
    </source>
</evidence>
<name>A0A9D9DG97_9FIRM</name>
<dbReference type="InterPro" id="IPR001352">
    <property type="entry name" value="RNase_HII/HIII"/>
</dbReference>
<dbReference type="NCBIfam" id="NF000594">
    <property type="entry name" value="PRK00015.1-1"/>
    <property type="match status" value="1"/>
</dbReference>
<dbReference type="GO" id="GO:0005737">
    <property type="term" value="C:cytoplasm"/>
    <property type="evidence" value="ECO:0007669"/>
    <property type="project" value="UniProtKB-SubCell"/>
</dbReference>
<dbReference type="InterPro" id="IPR022898">
    <property type="entry name" value="RNase_HII"/>
</dbReference>
<dbReference type="GO" id="GO:0004523">
    <property type="term" value="F:RNA-DNA hybrid ribonuclease activity"/>
    <property type="evidence" value="ECO:0007669"/>
    <property type="project" value="UniProtKB-UniRule"/>
</dbReference>
<evidence type="ECO:0000256" key="6">
    <source>
        <dbReference type="ARBA" id="ARBA00012180"/>
    </source>
</evidence>
<evidence type="ECO:0000259" key="17">
    <source>
        <dbReference type="PROSITE" id="PS51975"/>
    </source>
</evidence>
<proteinExistence type="inferred from homology"/>
<evidence type="ECO:0000256" key="14">
    <source>
        <dbReference type="HAMAP-Rule" id="MF_00052"/>
    </source>
</evidence>
<evidence type="ECO:0000256" key="16">
    <source>
        <dbReference type="RuleBase" id="RU003515"/>
    </source>
</evidence>
<dbReference type="Gene3D" id="3.30.420.10">
    <property type="entry name" value="Ribonuclease H-like superfamily/Ribonuclease H"/>
    <property type="match status" value="1"/>
</dbReference>
<keyword evidence="8 14" id="KW-0963">Cytoplasm</keyword>
<evidence type="ECO:0000256" key="12">
    <source>
        <dbReference type="ARBA" id="ARBA00022801"/>
    </source>
</evidence>
<dbReference type="EC" id="3.1.26.4" evidence="6 14"/>
<evidence type="ECO:0000256" key="8">
    <source>
        <dbReference type="ARBA" id="ARBA00022490"/>
    </source>
</evidence>
<keyword evidence="13 14" id="KW-0464">Manganese</keyword>
<evidence type="ECO:0000256" key="1">
    <source>
        <dbReference type="ARBA" id="ARBA00000077"/>
    </source>
</evidence>
<keyword evidence="11 14" id="KW-0255">Endonuclease</keyword>
<feature type="domain" description="RNase H type-2" evidence="17">
    <location>
        <begin position="14"/>
        <end position="204"/>
    </location>
</feature>
<dbReference type="EMBL" id="JADINA010000013">
    <property type="protein sequence ID" value="MBO8426043.1"/>
    <property type="molecule type" value="Genomic_DNA"/>
</dbReference>
<evidence type="ECO:0000313" key="19">
    <source>
        <dbReference type="Proteomes" id="UP000823634"/>
    </source>
</evidence>